<dbReference type="STRING" id="84035.SAMN05660742_104228"/>
<gene>
    <name evidence="1" type="ORF">SAMN05660742_104228</name>
</gene>
<dbReference type="EMBL" id="FNZK01000004">
    <property type="protein sequence ID" value="SEJ22556.1"/>
    <property type="molecule type" value="Genomic_DNA"/>
</dbReference>
<evidence type="ECO:0000313" key="1">
    <source>
        <dbReference type="EMBL" id="SEJ22556.1"/>
    </source>
</evidence>
<proteinExistence type="predicted"/>
<evidence type="ECO:0000313" key="2">
    <source>
        <dbReference type="Proteomes" id="UP000199662"/>
    </source>
</evidence>
<dbReference type="PANTHER" id="PTHR42967:SF1">
    <property type="entry name" value="MBL FOLD METALLO-HYDROLASE"/>
    <property type="match status" value="1"/>
</dbReference>
<dbReference type="Proteomes" id="UP000199662">
    <property type="component" value="Unassembled WGS sequence"/>
</dbReference>
<dbReference type="Pfam" id="PF13483">
    <property type="entry name" value="Lactamase_B_3"/>
    <property type="match status" value="1"/>
</dbReference>
<dbReference type="SUPFAM" id="SSF56281">
    <property type="entry name" value="Metallo-hydrolase/oxidoreductase"/>
    <property type="match status" value="1"/>
</dbReference>
<accession>A0A1H6X3A4</accession>
<reference evidence="1 2" key="1">
    <citation type="submission" date="2016-10" db="EMBL/GenBank/DDBJ databases">
        <authorList>
            <person name="de Groot N.N."/>
        </authorList>
    </citation>
    <scope>NUCLEOTIDE SEQUENCE [LARGE SCALE GENOMIC DNA]</scope>
    <source>
        <strain evidence="1 2">DSM 2179</strain>
    </source>
</reference>
<dbReference type="Gene3D" id="3.60.15.10">
    <property type="entry name" value="Ribonuclease Z/Hydroxyacylglutathione hydrolase-like"/>
    <property type="match status" value="1"/>
</dbReference>
<dbReference type="RefSeq" id="WP_091830110.1">
    <property type="nucleotide sequence ID" value="NZ_FNZK01000004.1"/>
</dbReference>
<dbReference type="PANTHER" id="PTHR42967">
    <property type="entry name" value="METAL DEPENDENT HYDROLASE"/>
    <property type="match status" value="1"/>
</dbReference>
<sequence length="238" mass="27694">MPKQAKITYMLHSGFIVELDQTVLVFDYFKDPHHDIIPAMQTGKQIYVFSSHVHYDHFNPVISSFQEHVVQYFLSFDIKQNPEVEKINAKKVKYLDIYDEYASDNIKVTSFSSTDAGISFLVEVEGWNIFHAGDFNWWHWKGDTEENNSLAKNGFMKQMKKLDGLEADVAFFPVDLRLEEFCDLGVREFCRRTTVKQLVTMHNAQNAPWVPAKDLFEPEKDIPLWIPVKPGETIQIIK</sequence>
<dbReference type="AlphaFoldDB" id="A0A1H6X3A4"/>
<dbReference type="InterPro" id="IPR036866">
    <property type="entry name" value="RibonucZ/Hydroxyglut_hydro"/>
</dbReference>
<name>A0A1H6X3A4_9FIRM</name>
<protein>
    <submittedName>
        <fullName evidence="1">Beta-lactamase superfamily domain-containing protein</fullName>
    </submittedName>
</protein>
<organism evidence="1 2">
    <name type="scientific">Propionispira arboris</name>
    <dbReference type="NCBI Taxonomy" id="84035"/>
    <lineage>
        <taxon>Bacteria</taxon>
        <taxon>Bacillati</taxon>
        <taxon>Bacillota</taxon>
        <taxon>Negativicutes</taxon>
        <taxon>Selenomonadales</taxon>
        <taxon>Selenomonadaceae</taxon>
        <taxon>Propionispira</taxon>
    </lineage>
</organism>
<keyword evidence="2" id="KW-1185">Reference proteome</keyword>